<dbReference type="InterPro" id="IPR005135">
    <property type="entry name" value="Endo/exonuclease/phosphatase"/>
</dbReference>
<evidence type="ECO:0000313" key="3">
    <source>
        <dbReference type="Proteomes" id="UP000887013"/>
    </source>
</evidence>
<reference evidence="2" key="1">
    <citation type="submission" date="2020-08" db="EMBL/GenBank/DDBJ databases">
        <title>Multicomponent nature underlies the extraordinary mechanical properties of spider dragline silk.</title>
        <authorList>
            <person name="Kono N."/>
            <person name="Nakamura H."/>
            <person name="Mori M."/>
            <person name="Yoshida Y."/>
            <person name="Ohtoshi R."/>
            <person name="Malay A.D."/>
            <person name="Moran D.A.P."/>
            <person name="Tomita M."/>
            <person name="Numata K."/>
            <person name="Arakawa K."/>
        </authorList>
    </citation>
    <scope>NUCLEOTIDE SEQUENCE</scope>
</reference>
<gene>
    <name evidence="2" type="ORF">NPIL_681841</name>
</gene>
<proteinExistence type="predicted"/>
<organism evidence="2 3">
    <name type="scientific">Nephila pilipes</name>
    <name type="common">Giant wood spider</name>
    <name type="synonym">Nephila maculata</name>
    <dbReference type="NCBI Taxonomy" id="299642"/>
    <lineage>
        <taxon>Eukaryota</taxon>
        <taxon>Metazoa</taxon>
        <taxon>Ecdysozoa</taxon>
        <taxon>Arthropoda</taxon>
        <taxon>Chelicerata</taxon>
        <taxon>Arachnida</taxon>
        <taxon>Araneae</taxon>
        <taxon>Araneomorphae</taxon>
        <taxon>Entelegynae</taxon>
        <taxon>Araneoidea</taxon>
        <taxon>Nephilidae</taxon>
        <taxon>Nephila</taxon>
    </lineage>
</organism>
<protein>
    <recommendedName>
        <fullName evidence="1">Endonuclease/exonuclease/phosphatase domain-containing protein</fullName>
    </recommendedName>
</protein>
<keyword evidence="3" id="KW-1185">Reference proteome</keyword>
<dbReference type="Gene3D" id="3.60.10.10">
    <property type="entry name" value="Endonuclease/exonuclease/phosphatase"/>
    <property type="match status" value="1"/>
</dbReference>
<evidence type="ECO:0000313" key="2">
    <source>
        <dbReference type="EMBL" id="GFT89828.1"/>
    </source>
</evidence>
<dbReference type="InterPro" id="IPR036691">
    <property type="entry name" value="Endo/exonu/phosph_ase_sf"/>
</dbReference>
<accession>A0A8X6PWK3</accession>
<sequence length="128" mass="14638">MERQQIAASPPELQQFVIDNNLDIITLQETFLLPEDFFNISNYKIYRTDRHTHPGGGTALLIKKSIEHLFYTMVLEPTTINIETEVSPPITLPQPTNHQENLDLFLTYKKGSSSSHCVIQNHIVSCAW</sequence>
<dbReference type="AlphaFoldDB" id="A0A8X6PWK3"/>
<name>A0A8X6PWK3_NEPPI</name>
<dbReference type="EMBL" id="BMAW01073903">
    <property type="protein sequence ID" value="GFT89828.1"/>
    <property type="molecule type" value="Genomic_DNA"/>
</dbReference>
<dbReference type="Proteomes" id="UP000887013">
    <property type="component" value="Unassembled WGS sequence"/>
</dbReference>
<dbReference type="OrthoDB" id="10065625at2759"/>
<dbReference type="GO" id="GO:0003824">
    <property type="term" value="F:catalytic activity"/>
    <property type="evidence" value="ECO:0007669"/>
    <property type="project" value="InterPro"/>
</dbReference>
<evidence type="ECO:0000259" key="1">
    <source>
        <dbReference type="Pfam" id="PF03372"/>
    </source>
</evidence>
<dbReference type="SUPFAM" id="SSF56219">
    <property type="entry name" value="DNase I-like"/>
    <property type="match status" value="1"/>
</dbReference>
<feature type="domain" description="Endonuclease/exonuclease/phosphatase" evidence="1">
    <location>
        <begin position="13"/>
        <end position="86"/>
    </location>
</feature>
<dbReference type="Pfam" id="PF03372">
    <property type="entry name" value="Exo_endo_phos"/>
    <property type="match status" value="1"/>
</dbReference>
<comment type="caution">
    <text evidence="2">The sequence shown here is derived from an EMBL/GenBank/DDBJ whole genome shotgun (WGS) entry which is preliminary data.</text>
</comment>